<protein>
    <submittedName>
        <fullName evidence="3">Angio-associated migratory cell</fullName>
    </submittedName>
</protein>
<keyword evidence="4" id="KW-1185">Reference proteome</keyword>
<dbReference type="PANTHER" id="PTHR19857:SF8">
    <property type="entry name" value="ANGIO-ASSOCIATED MIGRATORY CELL PROTEIN"/>
    <property type="match status" value="1"/>
</dbReference>
<dbReference type="OrthoDB" id="10261640at2759"/>
<sequence>MEEGYDDEEENFEIIEEIELDDEGPNAELAYNIEEMTVDNEENIDQTNEDDEFVEERDDSDLTFSQHTASVFCVSMDPSSCSHVVSGGEDDKAFVWKLSDGKVQFTCDGHKDSVTYAEFSYDSKYVATADMSGLIKVWLLDSGDEVWSFETSDIEWLEWHHSAHVLFAGTADGEFWMWKIPDGACKTYQSHGPKTTCSRLLKDGKRICVGYGDGSLKLWDLKAGNHDFHVTGGYAHDQSVTCLDINEDSTVLASGSEEGVLKLTHIGNGKVETTAFSHWDREFDYLSSDQDISALIS</sequence>
<organism evidence="3 4">
    <name type="scientific">Paramuricea clavata</name>
    <name type="common">Red gorgonian</name>
    <name type="synonym">Violescent sea-whip</name>
    <dbReference type="NCBI Taxonomy" id="317549"/>
    <lineage>
        <taxon>Eukaryota</taxon>
        <taxon>Metazoa</taxon>
        <taxon>Cnidaria</taxon>
        <taxon>Anthozoa</taxon>
        <taxon>Octocorallia</taxon>
        <taxon>Malacalcyonacea</taxon>
        <taxon>Plexauridae</taxon>
        <taxon>Paramuricea</taxon>
    </lineage>
</organism>
<dbReference type="Gene3D" id="2.130.10.10">
    <property type="entry name" value="YVTN repeat-like/Quinoprotein amine dehydrogenase"/>
    <property type="match status" value="1"/>
</dbReference>
<dbReference type="AlphaFoldDB" id="A0A6S7FRW2"/>
<evidence type="ECO:0000256" key="1">
    <source>
        <dbReference type="ARBA" id="ARBA00022574"/>
    </source>
</evidence>
<dbReference type="EMBL" id="CACRXK020000494">
    <property type="protein sequence ID" value="CAB3982385.1"/>
    <property type="molecule type" value="Genomic_DNA"/>
</dbReference>
<accession>A0A6S7FRW2</accession>
<evidence type="ECO:0000313" key="3">
    <source>
        <dbReference type="EMBL" id="CAB3982385.1"/>
    </source>
</evidence>
<comment type="caution">
    <text evidence="3">The sequence shown here is derived from an EMBL/GenBank/DDBJ whole genome shotgun (WGS) entry which is preliminary data.</text>
</comment>
<evidence type="ECO:0000313" key="4">
    <source>
        <dbReference type="Proteomes" id="UP001152795"/>
    </source>
</evidence>
<dbReference type="Pfam" id="PF00400">
    <property type="entry name" value="WD40"/>
    <property type="match status" value="4"/>
</dbReference>
<dbReference type="InterPro" id="IPR015943">
    <property type="entry name" value="WD40/YVTN_repeat-like_dom_sf"/>
</dbReference>
<proteinExistence type="predicted"/>
<dbReference type="PROSITE" id="PS50082">
    <property type="entry name" value="WD_REPEATS_2"/>
    <property type="match status" value="3"/>
</dbReference>
<keyword evidence="2" id="KW-0677">Repeat</keyword>
<reference evidence="3" key="1">
    <citation type="submission" date="2020-04" db="EMBL/GenBank/DDBJ databases">
        <authorList>
            <person name="Alioto T."/>
            <person name="Alioto T."/>
            <person name="Gomez Garrido J."/>
        </authorList>
    </citation>
    <scope>NUCLEOTIDE SEQUENCE</scope>
    <source>
        <strain evidence="3">A484AB</strain>
    </source>
</reference>
<dbReference type="InterPro" id="IPR036322">
    <property type="entry name" value="WD40_repeat_dom_sf"/>
</dbReference>
<dbReference type="SMART" id="SM00320">
    <property type="entry name" value="WD40"/>
    <property type="match status" value="5"/>
</dbReference>
<keyword evidence="1" id="KW-0853">WD repeat</keyword>
<evidence type="ECO:0000256" key="2">
    <source>
        <dbReference type="ARBA" id="ARBA00022737"/>
    </source>
</evidence>
<dbReference type="InterPro" id="IPR001680">
    <property type="entry name" value="WD40_rpt"/>
</dbReference>
<gene>
    <name evidence="3" type="ORF">PACLA_8A056962</name>
</gene>
<dbReference type="SUPFAM" id="SSF50978">
    <property type="entry name" value="WD40 repeat-like"/>
    <property type="match status" value="1"/>
</dbReference>
<dbReference type="Proteomes" id="UP001152795">
    <property type="component" value="Unassembled WGS sequence"/>
</dbReference>
<dbReference type="PANTHER" id="PTHR19857">
    <property type="entry name" value="MITOCHONDRIAL DIVISION PROTEIN 1-RELATED"/>
    <property type="match status" value="1"/>
</dbReference>
<name>A0A6S7FRW2_PARCT</name>
<dbReference type="InterPro" id="IPR051179">
    <property type="entry name" value="WD_repeat_multifunction"/>
</dbReference>